<organism evidence="2 3">
    <name type="scientific">Wickerhamomyces pijperi</name>
    <name type="common">Yeast</name>
    <name type="synonym">Pichia pijperi</name>
    <dbReference type="NCBI Taxonomy" id="599730"/>
    <lineage>
        <taxon>Eukaryota</taxon>
        <taxon>Fungi</taxon>
        <taxon>Dikarya</taxon>
        <taxon>Ascomycota</taxon>
        <taxon>Saccharomycotina</taxon>
        <taxon>Saccharomycetes</taxon>
        <taxon>Phaffomycetales</taxon>
        <taxon>Wickerhamomycetaceae</taxon>
        <taxon>Wickerhamomyces</taxon>
    </lineage>
</organism>
<evidence type="ECO:0000313" key="2">
    <source>
        <dbReference type="EMBL" id="KAH3687202.1"/>
    </source>
</evidence>
<dbReference type="PANTHER" id="PTHR28199">
    <property type="entry name" value="PROCESSING OF GAS1 AND ALP PROTEIN 2"/>
    <property type="match status" value="1"/>
</dbReference>
<comment type="caution">
    <text evidence="2">The sequence shown here is derived from an EMBL/GenBank/DDBJ whole genome shotgun (WGS) entry which is preliminary data.</text>
</comment>
<name>A0A9P8QAW9_WICPI</name>
<evidence type="ECO:0000256" key="1">
    <source>
        <dbReference type="SAM" id="MobiDB-lite"/>
    </source>
</evidence>
<dbReference type="OrthoDB" id="4227028at2759"/>
<dbReference type="PANTHER" id="PTHR28199:SF1">
    <property type="entry name" value="PROCESSING OF GAS1 AND ALP PROTEIN 2"/>
    <property type="match status" value="1"/>
</dbReference>
<dbReference type="InterPro" id="IPR011431">
    <property type="entry name" value="Trafficking_Pga2"/>
</dbReference>
<keyword evidence="3" id="KW-1185">Reference proteome</keyword>
<evidence type="ECO:0000313" key="3">
    <source>
        <dbReference type="Proteomes" id="UP000774326"/>
    </source>
</evidence>
<dbReference type="GO" id="GO:0015031">
    <property type="term" value="P:protein transport"/>
    <property type="evidence" value="ECO:0007669"/>
    <property type="project" value="TreeGrafter"/>
</dbReference>
<accession>A0A9P8QAW9</accession>
<reference evidence="2" key="1">
    <citation type="journal article" date="2021" name="Open Biol.">
        <title>Shared evolutionary footprints suggest mitochondrial oxidative damage underlies multiple complex I losses in fungi.</title>
        <authorList>
            <person name="Schikora-Tamarit M.A."/>
            <person name="Marcet-Houben M."/>
            <person name="Nosek J."/>
            <person name="Gabaldon T."/>
        </authorList>
    </citation>
    <scope>NUCLEOTIDE SEQUENCE</scope>
    <source>
        <strain evidence="2">CBS2887</strain>
    </source>
</reference>
<dbReference type="Proteomes" id="UP000774326">
    <property type="component" value="Unassembled WGS sequence"/>
</dbReference>
<gene>
    <name evidence="2" type="ORF">WICPIJ_001797</name>
</gene>
<proteinExistence type="predicted"/>
<evidence type="ECO:0008006" key="4">
    <source>
        <dbReference type="Google" id="ProtNLM"/>
    </source>
</evidence>
<feature type="region of interest" description="Disordered" evidence="1">
    <location>
        <begin position="56"/>
        <end position="97"/>
    </location>
</feature>
<dbReference type="PIRSF" id="PIRSF022909">
    <property type="entry name" value="UCP022909"/>
    <property type="match status" value="1"/>
</dbReference>
<feature type="compositionally biased region" description="Basic and acidic residues" evidence="1">
    <location>
        <begin position="59"/>
        <end position="76"/>
    </location>
</feature>
<protein>
    <recommendedName>
        <fullName evidence="4">Processing of GAS1 and ALP protein 2</fullName>
    </recommendedName>
</protein>
<reference evidence="2" key="2">
    <citation type="submission" date="2021-01" db="EMBL/GenBank/DDBJ databases">
        <authorList>
            <person name="Schikora-Tamarit M.A."/>
        </authorList>
    </citation>
    <scope>NUCLEOTIDE SEQUENCE</scope>
    <source>
        <strain evidence="2">CBS2887</strain>
    </source>
</reference>
<sequence length="128" mass="14675">MSDSFSDKLYNQVYSIYEEFDVYKLIRLIIIVGGYAILRNQASKFLANRQLQQQIDQDNENKGAERIEKLVEKPEAQGDASGVEGNWGWGKKTRGTVKRTQKMIEEHFEKMKAGEVDDDADIADLLED</sequence>
<dbReference type="AlphaFoldDB" id="A0A9P8QAW9"/>
<dbReference type="Pfam" id="PF07543">
    <property type="entry name" value="PGA2"/>
    <property type="match status" value="1"/>
</dbReference>
<dbReference type="EMBL" id="JAEUBG010000928">
    <property type="protein sequence ID" value="KAH3687202.1"/>
    <property type="molecule type" value="Genomic_DNA"/>
</dbReference>